<reference evidence="3 4" key="1">
    <citation type="submission" date="2019-07" db="EMBL/GenBank/DDBJ databases">
        <title>New Mycobacterium species.</title>
        <authorList>
            <person name="Tortoli E."/>
            <person name="Ghielmetti G."/>
            <person name="Friedel U."/>
            <person name="Trovato A."/>
        </authorList>
    </citation>
    <scope>NUCLEOTIDE SEQUENCE [LARGE SCALE GENOMIC DNA]</scope>
    <source>
        <strain evidence="3 4">16-83</strain>
    </source>
</reference>
<dbReference type="Gene3D" id="3.30.420.10">
    <property type="entry name" value="Ribonuclease H-like superfamily/Ribonuclease H"/>
    <property type="match status" value="1"/>
</dbReference>
<dbReference type="Proteomes" id="UP000320513">
    <property type="component" value="Unassembled WGS sequence"/>
</dbReference>
<dbReference type="OrthoDB" id="341531at2"/>
<dbReference type="InterPro" id="IPR009057">
    <property type="entry name" value="Homeodomain-like_sf"/>
</dbReference>
<dbReference type="NCBIfam" id="NF033545">
    <property type="entry name" value="transpos_IS630"/>
    <property type="match status" value="1"/>
</dbReference>
<dbReference type="SUPFAM" id="SSF46689">
    <property type="entry name" value="Homeodomain-like"/>
    <property type="match status" value="1"/>
</dbReference>
<dbReference type="InterPro" id="IPR038717">
    <property type="entry name" value="Tc1-like_DDE_dom"/>
</dbReference>
<dbReference type="AlphaFoldDB" id="A0A557WMP5"/>
<organism evidence="3 4">
    <name type="scientific">Mycobacterium helveticum</name>
    <dbReference type="NCBI Taxonomy" id="2592811"/>
    <lineage>
        <taxon>Bacteria</taxon>
        <taxon>Bacillati</taxon>
        <taxon>Actinomycetota</taxon>
        <taxon>Actinomycetes</taxon>
        <taxon>Mycobacteriales</taxon>
        <taxon>Mycobacteriaceae</taxon>
        <taxon>Mycobacterium</taxon>
    </lineage>
</organism>
<name>A0A557WMP5_9MYCO</name>
<evidence type="ECO:0000313" key="4">
    <source>
        <dbReference type="Proteomes" id="UP000320513"/>
    </source>
</evidence>
<dbReference type="PANTHER" id="PTHR46564">
    <property type="entry name" value="TRANSPOSASE"/>
    <property type="match status" value="1"/>
</dbReference>
<evidence type="ECO:0000259" key="1">
    <source>
        <dbReference type="Pfam" id="PF13358"/>
    </source>
</evidence>
<dbReference type="GO" id="GO:0003676">
    <property type="term" value="F:nucleic acid binding"/>
    <property type="evidence" value="ECO:0007669"/>
    <property type="project" value="InterPro"/>
</dbReference>
<dbReference type="PANTHER" id="PTHR46564:SF1">
    <property type="entry name" value="TRANSPOSASE"/>
    <property type="match status" value="1"/>
</dbReference>
<dbReference type="InterPro" id="IPR036397">
    <property type="entry name" value="RNaseH_sf"/>
</dbReference>
<comment type="caution">
    <text evidence="3">The sequence shown here is derived from an EMBL/GenBank/DDBJ whole genome shotgun (WGS) entry which is preliminary data.</text>
</comment>
<gene>
    <name evidence="3" type="ORF">FPZ47_27605</name>
</gene>
<dbReference type="InterPro" id="IPR025959">
    <property type="entry name" value="Winged_HTH_dom"/>
</dbReference>
<dbReference type="InterPro" id="IPR047655">
    <property type="entry name" value="Transpos_IS630-like"/>
</dbReference>
<feature type="domain" description="Tc1-like transposase DDE" evidence="1">
    <location>
        <begin position="169"/>
        <end position="310"/>
    </location>
</feature>
<feature type="domain" description="Winged helix-turn helix" evidence="2">
    <location>
        <begin position="96"/>
        <end position="153"/>
    </location>
</feature>
<evidence type="ECO:0000313" key="3">
    <source>
        <dbReference type="EMBL" id="TVS74550.1"/>
    </source>
</evidence>
<protein>
    <submittedName>
        <fullName evidence="3">IS630 family transposase</fullName>
    </submittedName>
</protein>
<proteinExistence type="predicted"/>
<keyword evidence="4" id="KW-1185">Reference proteome</keyword>
<dbReference type="Pfam" id="PF13592">
    <property type="entry name" value="HTH_33"/>
    <property type="match status" value="1"/>
</dbReference>
<sequence>MRDNDGRKLDHKTLEALRKRAVEQVDAGEHPEKVAVTMGFHKNTVYGWLAKVRDGGKDALVARPVPGRPPKLGLQQVSRLYELIAGSDPRQLSFGFALWTRSMIAELIRREFAITLSEVSVGRLLHTMGLSPQRPLHRAYQQDPDAVERWKREQFPAIRKAAKKAGATIYFGDEAGVRSDYHSGTTWAPVGHTPVVANTGARWSINMLSAVSAQGKLRFMVHDGKVNASVFIEFCKRLLRDAAAPVYLIVDGHPCHRARATKEFVASTNGRLKLFFLPGYSPELNPDEWVWKNVKHDRIGKTGVTSKDDLKNKATNALRRLQRLPHLVQGFFRDPNLAYIAA</sequence>
<evidence type="ECO:0000259" key="2">
    <source>
        <dbReference type="Pfam" id="PF13592"/>
    </source>
</evidence>
<accession>A0A557WMP5</accession>
<dbReference type="Pfam" id="PF13358">
    <property type="entry name" value="DDE_3"/>
    <property type="match status" value="1"/>
</dbReference>
<dbReference type="RefSeq" id="WP_144957471.1">
    <property type="nucleotide sequence ID" value="NZ_VMQU01000299.1"/>
</dbReference>
<dbReference type="EMBL" id="VMQU01000299">
    <property type="protein sequence ID" value="TVS74550.1"/>
    <property type="molecule type" value="Genomic_DNA"/>
</dbReference>